<dbReference type="AlphaFoldDB" id="A0A1E5Q9Z4"/>
<dbReference type="Gene3D" id="3.30.465.10">
    <property type="match status" value="1"/>
</dbReference>
<keyword evidence="7" id="KW-1185">Reference proteome</keyword>
<dbReference type="Proteomes" id="UP000095347">
    <property type="component" value="Unassembled WGS sequence"/>
</dbReference>
<dbReference type="RefSeq" id="WP_069957198.1">
    <property type="nucleotide sequence ID" value="NZ_MCGG01000013.1"/>
</dbReference>
<dbReference type="InterPro" id="IPR051264">
    <property type="entry name" value="FAD-oxidored/transferase_4"/>
</dbReference>
<dbReference type="Pfam" id="PF01565">
    <property type="entry name" value="FAD_binding_4"/>
    <property type="match status" value="1"/>
</dbReference>
<reference evidence="7" key="1">
    <citation type="submission" date="2016-07" db="EMBL/GenBank/DDBJ databases">
        <authorList>
            <person name="Florea S."/>
            <person name="Webb J.S."/>
            <person name="Jaromczyk J."/>
            <person name="Schardl C.L."/>
        </authorList>
    </citation>
    <scope>NUCLEOTIDE SEQUENCE [LARGE SCALE GENOMIC DNA]</scope>
    <source>
        <strain evidence="7">MV-1</strain>
    </source>
</reference>
<dbReference type="OrthoDB" id="9815648at2"/>
<feature type="domain" description="FAD-binding PCMH-type" evidence="5">
    <location>
        <begin position="38"/>
        <end position="216"/>
    </location>
</feature>
<dbReference type="InterPro" id="IPR036318">
    <property type="entry name" value="FAD-bd_PCMH-like_sf"/>
</dbReference>
<dbReference type="SUPFAM" id="SSF55103">
    <property type="entry name" value="FAD-linked oxidases, C-terminal domain"/>
    <property type="match status" value="1"/>
</dbReference>
<dbReference type="Gene3D" id="3.30.70.2190">
    <property type="match status" value="1"/>
</dbReference>
<dbReference type="InterPro" id="IPR016169">
    <property type="entry name" value="FAD-bd_PCMH_sub2"/>
</dbReference>
<organism evidence="6 7">
    <name type="scientific">Magnetovibrio blakemorei</name>
    <dbReference type="NCBI Taxonomy" id="28181"/>
    <lineage>
        <taxon>Bacteria</taxon>
        <taxon>Pseudomonadati</taxon>
        <taxon>Pseudomonadota</taxon>
        <taxon>Alphaproteobacteria</taxon>
        <taxon>Rhodospirillales</taxon>
        <taxon>Magnetovibrionaceae</taxon>
        <taxon>Magnetovibrio</taxon>
    </lineage>
</organism>
<dbReference type="Pfam" id="PF02913">
    <property type="entry name" value="FAD-oxidase_C"/>
    <property type="match status" value="1"/>
</dbReference>
<proteinExistence type="inferred from homology"/>
<name>A0A1E5Q9Z4_9PROT</name>
<dbReference type="SUPFAM" id="SSF56176">
    <property type="entry name" value="FAD-binding/transporter-associated domain-like"/>
    <property type="match status" value="1"/>
</dbReference>
<dbReference type="PANTHER" id="PTHR43716">
    <property type="entry name" value="D-2-HYDROXYGLUTARATE DEHYDROGENASE, MITOCHONDRIAL"/>
    <property type="match status" value="1"/>
</dbReference>
<dbReference type="EMBL" id="MCGG01000013">
    <property type="protein sequence ID" value="OEJ68535.1"/>
    <property type="molecule type" value="Genomic_DNA"/>
</dbReference>
<evidence type="ECO:0000256" key="2">
    <source>
        <dbReference type="ARBA" id="ARBA00008000"/>
    </source>
</evidence>
<dbReference type="Gene3D" id="3.30.43.10">
    <property type="entry name" value="Uridine Diphospho-n-acetylenolpyruvylglucosamine Reductase, domain 2"/>
    <property type="match status" value="1"/>
</dbReference>
<dbReference type="STRING" id="28181.BEN30_06315"/>
<dbReference type="GO" id="GO:0022904">
    <property type="term" value="P:respiratory electron transport chain"/>
    <property type="evidence" value="ECO:0007669"/>
    <property type="project" value="TreeGrafter"/>
</dbReference>
<comment type="cofactor">
    <cofactor evidence="1">
        <name>FAD</name>
        <dbReference type="ChEBI" id="CHEBI:57692"/>
    </cofactor>
</comment>
<comment type="similarity">
    <text evidence="2">Belongs to the FAD-binding oxidoreductase/transferase type 4 family.</text>
</comment>
<gene>
    <name evidence="6" type="ORF">BEN30_06315</name>
</gene>
<evidence type="ECO:0000313" key="7">
    <source>
        <dbReference type="Proteomes" id="UP000095347"/>
    </source>
</evidence>
<protein>
    <submittedName>
        <fullName evidence="6">Hydroxyacid dehydrogenase</fullName>
    </submittedName>
</protein>
<evidence type="ECO:0000256" key="4">
    <source>
        <dbReference type="ARBA" id="ARBA00022827"/>
    </source>
</evidence>
<dbReference type="InterPro" id="IPR016164">
    <property type="entry name" value="FAD-linked_Oxase-like_C"/>
</dbReference>
<dbReference type="InterPro" id="IPR006094">
    <property type="entry name" value="Oxid_FAD_bind_N"/>
</dbReference>
<dbReference type="Gene3D" id="3.30.70.2740">
    <property type="match status" value="1"/>
</dbReference>
<evidence type="ECO:0000256" key="3">
    <source>
        <dbReference type="ARBA" id="ARBA00022630"/>
    </source>
</evidence>
<evidence type="ECO:0000256" key="1">
    <source>
        <dbReference type="ARBA" id="ARBA00001974"/>
    </source>
</evidence>
<dbReference type="InterPro" id="IPR016171">
    <property type="entry name" value="Vanillyl_alc_oxidase_C-sub2"/>
</dbReference>
<dbReference type="GO" id="GO:0003824">
    <property type="term" value="F:catalytic activity"/>
    <property type="evidence" value="ECO:0007669"/>
    <property type="project" value="InterPro"/>
</dbReference>
<dbReference type="InterPro" id="IPR016166">
    <property type="entry name" value="FAD-bd_PCMH"/>
</dbReference>
<dbReference type="GO" id="GO:0071949">
    <property type="term" value="F:FAD binding"/>
    <property type="evidence" value="ECO:0007669"/>
    <property type="project" value="InterPro"/>
</dbReference>
<evidence type="ECO:0000313" key="6">
    <source>
        <dbReference type="EMBL" id="OEJ68535.1"/>
    </source>
</evidence>
<sequence>MSDPKALIEDLKALLGDGGVITDASELAPHLGEERALYQGTSPALVKPNTTQQVSDIVTICARHATPIVAHGGNTGLVGGGVPQGAVIVDFSRLNAIISIDPVNLTMEVEAGAILADIQTAADEAGAYFPLSLGAEGSCRIGGNLSTNAGGVHVVRYGNARQLVLGLEVVLADGRVWDGMRALRKNNTGYELKELFLGSEGTLGLITRAVLRLYPKLHTKTVALAGCGSFEQALKLFQIARARAGDVLMACEAMSGFSVELAQKHIDGVANPLEGRHACYVLLELGSADKAADLAALMEATLGEAFEATVIEDAVIAQSGPQADGLWKIRESIPPAQKKEGGSIKHDVAVPVSKTPEMINRATELVQRLLPGVRVVAFGHLGDGNIHFNLTQPEGADKQEFLSHWHDVNERVHDLVVSLGGSFSAEHGIGQLKVGEMARLKSKVELDLMRTLKNALDPQNLLNPGKVVPPQG</sequence>
<dbReference type="InterPro" id="IPR004113">
    <property type="entry name" value="FAD-bd_oxidored_4_C"/>
</dbReference>
<dbReference type="PROSITE" id="PS51387">
    <property type="entry name" value="FAD_PCMH"/>
    <property type="match status" value="1"/>
</dbReference>
<dbReference type="InterPro" id="IPR016167">
    <property type="entry name" value="FAD-bd_PCMH_sub1"/>
</dbReference>
<dbReference type="FunFam" id="1.10.45.10:FF:000001">
    <property type="entry name" value="D-lactate dehydrogenase mitochondrial"/>
    <property type="match status" value="1"/>
</dbReference>
<keyword evidence="3" id="KW-0285">Flavoprotein</keyword>
<keyword evidence="4" id="KW-0274">FAD</keyword>
<comment type="caution">
    <text evidence="6">The sequence shown here is derived from an EMBL/GenBank/DDBJ whole genome shotgun (WGS) entry which is preliminary data.</text>
</comment>
<dbReference type="PANTHER" id="PTHR43716:SF2">
    <property type="entry name" value="BLL6224 PROTEIN"/>
    <property type="match status" value="1"/>
</dbReference>
<evidence type="ECO:0000259" key="5">
    <source>
        <dbReference type="PROSITE" id="PS51387"/>
    </source>
</evidence>
<accession>A0A1E5Q9Z4</accession>
<dbReference type="Gene3D" id="1.10.45.10">
    <property type="entry name" value="Vanillyl-alcohol Oxidase, Chain A, domain 4"/>
    <property type="match status" value="1"/>
</dbReference>